<dbReference type="InterPro" id="IPR013783">
    <property type="entry name" value="Ig-like_fold"/>
</dbReference>
<dbReference type="EMBL" id="RCUV01000020">
    <property type="protein sequence ID" value="RLP68470.1"/>
    <property type="molecule type" value="Genomic_DNA"/>
</dbReference>
<keyword evidence="2 4" id="KW-0378">Hydrolase</keyword>
<comment type="caution">
    <text evidence="4">The sequence shown here is derived from an EMBL/GenBank/DDBJ whole genome shotgun (WGS) entry which is preliminary data.</text>
</comment>
<dbReference type="SUPFAM" id="SSF51445">
    <property type="entry name" value="(Trans)glycosidases"/>
    <property type="match status" value="1"/>
</dbReference>
<evidence type="ECO:0000313" key="5">
    <source>
        <dbReference type="Proteomes" id="UP000270299"/>
    </source>
</evidence>
<keyword evidence="5" id="KW-1185">Reference proteome</keyword>
<evidence type="ECO:0000259" key="3">
    <source>
        <dbReference type="SMART" id="SM01217"/>
    </source>
</evidence>
<dbReference type="SUPFAM" id="SSF52279">
    <property type="entry name" value="Beta-D-glucan exohydrolase, C-terminal domain"/>
    <property type="match status" value="1"/>
</dbReference>
<dbReference type="InterPro" id="IPR050288">
    <property type="entry name" value="Cellulose_deg_GH3"/>
</dbReference>
<evidence type="ECO:0000313" key="4">
    <source>
        <dbReference type="EMBL" id="RLP68470.1"/>
    </source>
</evidence>
<protein>
    <submittedName>
        <fullName evidence="4">Glycosyl hydrolase</fullName>
    </submittedName>
</protein>
<dbReference type="PANTHER" id="PTHR42715">
    <property type="entry name" value="BETA-GLUCOSIDASE"/>
    <property type="match status" value="1"/>
</dbReference>
<accession>A0A3L6ZKQ3</accession>
<reference evidence="4 5" key="1">
    <citation type="submission" date="2018-10" db="EMBL/GenBank/DDBJ databases">
        <authorList>
            <person name="Li J."/>
        </authorList>
    </citation>
    <scope>NUCLEOTIDE SEQUENCE [LARGE SCALE GENOMIC DNA]</scope>
    <source>
        <strain evidence="4 5">CCTCC AB209002</strain>
    </source>
</reference>
<dbReference type="PANTHER" id="PTHR42715:SF10">
    <property type="entry name" value="BETA-GLUCOSIDASE"/>
    <property type="match status" value="1"/>
</dbReference>
<dbReference type="Pfam" id="PF01915">
    <property type="entry name" value="Glyco_hydro_3_C"/>
    <property type="match status" value="1"/>
</dbReference>
<dbReference type="FunFam" id="3.20.20.300:FF:000011">
    <property type="entry name" value="Glycosyl hydrolase"/>
    <property type="match status" value="1"/>
</dbReference>
<dbReference type="InterPro" id="IPR036962">
    <property type="entry name" value="Glyco_hydro_3_N_sf"/>
</dbReference>
<proteinExistence type="inferred from homology"/>
<dbReference type="InterPro" id="IPR036881">
    <property type="entry name" value="Glyco_hydro_3_C_sf"/>
</dbReference>
<dbReference type="InterPro" id="IPR017853">
    <property type="entry name" value="GH"/>
</dbReference>
<dbReference type="Pfam" id="PF14310">
    <property type="entry name" value="Fn3-like"/>
    <property type="match status" value="1"/>
</dbReference>
<dbReference type="RefSeq" id="WP_121673827.1">
    <property type="nucleotide sequence ID" value="NZ_BMXM01000012.1"/>
</dbReference>
<evidence type="ECO:0000256" key="1">
    <source>
        <dbReference type="ARBA" id="ARBA00005336"/>
    </source>
</evidence>
<sequence length="790" mass="82674">MSTTFTTTTLPVWRDTTASLHDRVDTLVAELTLEEKIAQLFGVWVGASSEGGDVAPHQHDMDDLIDLDALLPNGLGQLTRPFGSAPVDPALGALSLLRSQRRIVAASRLGIPAVAHEECLAGFATWGATAYPVPLAWGASFNPDLIERMSHRIGTDMRSVGIHQGLAPVLDVVRDARWGRVEETIGEDPYLVGTVGAAYVRGLEAAGIVSTLKHFVGYSASKAGRNLAPVSIGRRELADVLLTPFEMVIREGKPRSVMHAYTDIDGIPSVADEELLTGLLRDTWGFDGTVVADYFGIAFLKMLHGLAGSWGEAAALALTAGVDVELPTVKTFGAPLVDAVRSGELDEAIVDRALRRVLSQKIELGLLDPEWDAVPEALRGANLENAESLRGSVDLDGSGNRSLAREIAEQSIVLLTNDGVLPLAAPRRIAVVGPTAGDPFAVLGCYSFPAHVGVRHPETPMGIELPTLLESLRLEFPDAEIEYIAGTTIDGGETDGFDAAVAAAQGADVVLVALGDRAGLFGRGTSGEGCDAESLRLPGAQQDLLEAVLASGTPTVVTLLAGRPYALGSATTAAGAIVQTFFAGEEGTAALAGVLTGRVNPSGRLPVSIPATEGTQPSTYLAAPLARSSGVSNIDPTAAFAFGHGIGYSTFEWTALEHGPASVPTDGTASVGVRVRNTGTRAGTDVVQVYLADPVASVVRPVQRLVGYARVDLEPGESVDLSISVPADVTSFTGRSGDRIVETGDIVLGLGASSSDIRVTHTVRLTGSTRTVGFDRELHPRIDEISRETA</sequence>
<dbReference type="AlphaFoldDB" id="A0A3L6ZKQ3"/>
<feature type="domain" description="Fibronectin type III-like" evidence="3">
    <location>
        <begin position="685"/>
        <end position="754"/>
    </location>
</feature>
<dbReference type="Gene3D" id="2.60.40.10">
    <property type="entry name" value="Immunoglobulins"/>
    <property type="match status" value="1"/>
</dbReference>
<comment type="similarity">
    <text evidence="1">Belongs to the glycosyl hydrolase 3 family.</text>
</comment>
<organism evidence="4 5">
    <name type="scientific">Mycetocola manganoxydans</name>
    <dbReference type="NCBI Taxonomy" id="699879"/>
    <lineage>
        <taxon>Bacteria</taxon>
        <taxon>Bacillati</taxon>
        <taxon>Actinomycetota</taxon>
        <taxon>Actinomycetes</taxon>
        <taxon>Micrococcales</taxon>
        <taxon>Microbacteriaceae</taxon>
        <taxon>Mycetocola</taxon>
    </lineage>
</organism>
<gene>
    <name evidence="4" type="ORF">D9V29_13375</name>
</gene>
<dbReference type="PRINTS" id="PR00133">
    <property type="entry name" value="GLHYDRLASE3"/>
</dbReference>
<dbReference type="InterPro" id="IPR002772">
    <property type="entry name" value="Glyco_hydro_3_C"/>
</dbReference>
<evidence type="ECO:0000256" key="2">
    <source>
        <dbReference type="ARBA" id="ARBA00022801"/>
    </source>
</evidence>
<dbReference type="InterPro" id="IPR026891">
    <property type="entry name" value="Fn3-like"/>
</dbReference>
<dbReference type="OrthoDB" id="3187421at2"/>
<dbReference type="GO" id="GO:0004553">
    <property type="term" value="F:hydrolase activity, hydrolyzing O-glycosyl compounds"/>
    <property type="evidence" value="ECO:0007669"/>
    <property type="project" value="InterPro"/>
</dbReference>
<dbReference type="InterPro" id="IPR001764">
    <property type="entry name" value="Glyco_hydro_3_N"/>
</dbReference>
<name>A0A3L6ZKQ3_9MICO</name>
<dbReference type="Gene3D" id="3.20.20.300">
    <property type="entry name" value="Glycoside hydrolase, family 3, N-terminal domain"/>
    <property type="match status" value="1"/>
</dbReference>
<dbReference type="SMART" id="SM01217">
    <property type="entry name" value="Fn3_like"/>
    <property type="match status" value="1"/>
</dbReference>
<dbReference type="GO" id="GO:0005975">
    <property type="term" value="P:carbohydrate metabolic process"/>
    <property type="evidence" value="ECO:0007669"/>
    <property type="project" value="InterPro"/>
</dbReference>
<dbReference type="Proteomes" id="UP000270299">
    <property type="component" value="Unassembled WGS sequence"/>
</dbReference>
<dbReference type="Gene3D" id="3.40.50.1700">
    <property type="entry name" value="Glycoside hydrolase family 3 C-terminal domain"/>
    <property type="match status" value="1"/>
</dbReference>
<dbReference type="Pfam" id="PF00933">
    <property type="entry name" value="Glyco_hydro_3"/>
    <property type="match status" value="1"/>
</dbReference>